<dbReference type="SUPFAM" id="SSF118010">
    <property type="entry name" value="TM1457-like"/>
    <property type="match status" value="1"/>
</dbReference>
<reference evidence="8 10" key="2">
    <citation type="submission" date="2019-10" db="EMBL/GenBank/DDBJ databases">
        <title>Genome sequencing of Lactobacillus fructivorans.</title>
        <authorList>
            <person name="Kim K."/>
        </authorList>
    </citation>
    <scope>NUCLEOTIDE SEQUENCE [LARGE SCALE GENOMIC DNA]</scope>
    <source>
        <strain evidence="8 10">LF543</strain>
    </source>
</reference>
<sequence>MIKAKFDLNHNLITGFKVTGHADSGEYGHDIVCAAVSALAISSVNGLITVCDVDPFVKQDEKNGGYLQVKIPDEHWDDVKVQTLLKSFMNGLKDISKQYSNYVEVK</sequence>
<evidence type="ECO:0000256" key="4">
    <source>
        <dbReference type="ARBA" id="ARBA00022807"/>
    </source>
</evidence>
<dbReference type="InterPro" id="IPR036764">
    <property type="entry name" value="Peptidase_Prp_sf"/>
</dbReference>
<dbReference type="GO" id="GO:0005840">
    <property type="term" value="C:ribosome"/>
    <property type="evidence" value="ECO:0007669"/>
    <property type="project" value="UniProtKB-KW"/>
</dbReference>
<evidence type="ECO:0000256" key="5">
    <source>
        <dbReference type="ARBA" id="ARBA00044503"/>
    </source>
</evidence>
<keyword evidence="7" id="KW-0687">Ribonucleoprotein</keyword>
<keyword evidence="2 8" id="KW-0645">Protease</keyword>
<organism evidence="7 9">
    <name type="scientific">Fructilactobacillus fructivorans</name>
    <dbReference type="NCBI Taxonomy" id="1614"/>
    <lineage>
        <taxon>Bacteria</taxon>
        <taxon>Bacillati</taxon>
        <taxon>Bacillota</taxon>
        <taxon>Bacilli</taxon>
        <taxon>Lactobacillales</taxon>
        <taxon>Lactobacillaceae</taxon>
        <taxon>Fructilactobacillus</taxon>
    </lineage>
</organism>
<proteinExistence type="inferred from homology"/>
<protein>
    <recommendedName>
        <fullName evidence="6">Ribosomal processing cysteine protease Prp</fullName>
    </recommendedName>
</protein>
<dbReference type="Gene3D" id="3.30.70.1490">
    <property type="entry name" value="Cysteine protease Prp"/>
    <property type="match status" value="1"/>
</dbReference>
<dbReference type="Proteomes" id="UP000031397">
    <property type="component" value="Unassembled WGS sequence"/>
</dbReference>
<keyword evidence="1" id="KW-0690">Ribosome biogenesis</keyword>
<dbReference type="CDD" id="cd16332">
    <property type="entry name" value="Prp-like"/>
    <property type="match status" value="1"/>
</dbReference>
<dbReference type="GeneID" id="74913231"/>
<dbReference type="PATRIC" id="fig|1614.10.peg.140"/>
<reference evidence="7 9" key="1">
    <citation type="submission" date="2014-06" db="EMBL/GenBank/DDBJ databases">
        <title>Functional and comparative genomic analyses of the Drosophila gut microbiota identify candidate symbiosis factors.</title>
        <authorList>
            <person name="Newell P.D."/>
            <person name="Chaston J.M."/>
            <person name="Douglas A.E."/>
        </authorList>
    </citation>
    <scope>NUCLEOTIDE SEQUENCE [LARGE SCALE GENOMIC DNA]</scope>
    <source>
        <strain evidence="7 9">DmCS_002</strain>
    </source>
</reference>
<evidence type="ECO:0000313" key="7">
    <source>
        <dbReference type="EMBL" id="KID42140.1"/>
    </source>
</evidence>
<keyword evidence="4" id="KW-0788">Thiol protease</keyword>
<dbReference type="RefSeq" id="WP_010021540.1">
    <property type="nucleotide sequence ID" value="NZ_AZDS01000001.1"/>
</dbReference>
<keyword evidence="3" id="KW-0378">Hydrolase</keyword>
<evidence type="ECO:0000256" key="3">
    <source>
        <dbReference type="ARBA" id="ARBA00022801"/>
    </source>
</evidence>
<dbReference type="PANTHER" id="PTHR39178">
    <property type="entry name" value="HYPOTHETICAL RIBOSOME-ASSOCIATED PROTEIN"/>
    <property type="match status" value="1"/>
</dbReference>
<evidence type="ECO:0000256" key="6">
    <source>
        <dbReference type="ARBA" id="ARBA00044538"/>
    </source>
</evidence>
<keyword evidence="9" id="KW-1185">Reference proteome</keyword>
<name>A0A0C1LZ35_9LACO</name>
<evidence type="ECO:0000256" key="2">
    <source>
        <dbReference type="ARBA" id="ARBA00022670"/>
    </source>
</evidence>
<evidence type="ECO:0000256" key="1">
    <source>
        <dbReference type="ARBA" id="ARBA00022517"/>
    </source>
</evidence>
<comment type="similarity">
    <text evidence="5">Belongs to the Prp family.</text>
</comment>
<keyword evidence="7" id="KW-0689">Ribosomal protein</keyword>
<dbReference type="AlphaFoldDB" id="A0A0C1LZ35"/>
<dbReference type="GO" id="GO:0042254">
    <property type="term" value="P:ribosome biogenesis"/>
    <property type="evidence" value="ECO:0007669"/>
    <property type="project" value="UniProtKB-KW"/>
</dbReference>
<dbReference type="KEGG" id="lfv:LF543_03025"/>
<dbReference type="Proteomes" id="UP000327194">
    <property type="component" value="Chromosome"/>
</dbReference>
<dbReference type="InterPro" id="IPR007422">
    <property type="entry name" value="Peptidase_Prp"/>
</dbReference>
<evidence type="ECO:0000313" key="10">
    <source>
        <dbReference type="Proteomes" id="UP000327194"/>
    </source>
</evidence>
<dbReference type="PANTHER" id="PTHR39178:SF1">
    <property type="entry name" value="RIBOSOMAL-PROCESSING CYSTEINE PROTEASE PRP"/>
    <property type="match status" value="1"/>
</dbReference>
<dbReference type="EMBL" id="CP045562">
    <property type="protein sequence ID" value="QFX92588.1"/>
    <property type="molecule type" value="Genomic_DNA"/>
</dbReference>
<accession>A0A0C1LZ35</accession>
<dbReference type="Pfam" id="PF04327">
    <property type="entry name" value="Peptidase_Prp"/>
    <property type="match status" value="1"/>
</dbReference>
<dbReference type="OrthoDB" id="48998at2"/>
<dbReference type="GO" id="GO:0008234">
    <property type="term" value="F:cysteine-type peptidase activity"/>
    <property type="evidence" value="ECO:0007669"/>
    <property type="project" value="UniProtKB-KW"/>
</dbReference>
<evidence type="ECO:0000313" key="9">
    <source>
        <dbReference type="Proteomes" id="UP000031397"/>
    </source>
</evidence>
<dbReference type="GO" id="GO:0006508">
    <property type="term" value="P:proteolysis"/>
    <property type="evidence" value="ECO:0007669"/>
    <property type="project" value="UniProtKB-KW"/>
</dbReference>
<gene>
    <name evidence="8" type="ORF">LF543_03025</name>
    <name evidence="7" type="ORF">LfDm3_0545</name>
</gene>
<evidence type="ECO:0000313" key="8">
    <source>
        <dbReference type="EMBL" id="QFX92588.1"/>
    </source>
</evidence>
<dbReference type="EMBL" id="JOJZ01000010">
    <property type="protein sequence ID" value="KID42140.1"/>
    <property type="molecule type" value="Genomic_DNA"/>
</dbReference>